<dbReference type="InterPro" id="IPR011707">
    <property type="entry name" value="Cu-oxidase-like_N"/>
</dbReference>
<dbReference type="InterPro" id="IPR008972">
    <property type="entry name" value="Cupredoxin"/>
</dbReference>
<gene>
    <name evidence="7" type="ORF">H6G05_18865</name>
</gene>
<dbReference type="PANTHER" id="PTHR48267:SF1">
    <property type="entry name" value="BILIRUBIN OXIDASE"/>
    <property type="match status" value="1"/>
</dbReference>
<dbReference type="Pfam" id="PF00394">
    <property type="entry name" value="Cu-oxidase"/>
    <property type="match status" value="1"/>
</dbReference>
<dbReference type="Pfam" id="PF07731">
    <property type="entry name" value="Cu-oxidase_2"/>
    <property type="match status" value="1"/>
</dbReference>
<dbReference type="CDD" id="cd13889">
    <property type="entry name" value="CuRO_3_BOD"/>
    <property type="match status" value="1"/>
</dbReference>
<dbReference type="Gene3D" id="2.60.40.420">
    <property type="entry name" value="Cupredoxins - blue copper proteins"/>
    <property type="match status" value="3"/>
</dbReference>
<feature type="signal peptide" evidence="3">
    <location>
        <begin position="1"/>
        <end position="24"/>
    </location>
</feature>
<keyword evidence="3" id="KW-0732">Signal</keyword>
<dbReference type="SUPFAM" id="SSF49503">
    <property type="entry name" value="Cupredoxins"/>
    <property type="match status" value="3"/>
</dbReference>
<dbReference type="InterPro" id="IPR011706">
    <property type="entry name" value="Cu-oxidase_C"/>
</dbReference>
<dbReference type="InterPro" id="IPR045087">
    <property type="entry name" value="Cu-oxidase_fam"/>
</dbReference>
<evidence type="ECO:0000256" key="3">
    <source>
        <dbReference type="SAM" id="SignalP"/>
    </source>
</evidence>
<comment type="similarity">
    <text evidence="1">Belongs to the multicopper oxidase family.</text>
</comment>
<feature type="chain" id="PRO_5045282269" evidence="3">
    <location>
        <begin position="25"/>
        <end position="525"/>
    </location>
</feature>
<keyword evidence="8" id="KW-1185">Reference proteome</keyword>
<evidence type="ECO:0000259" key="5">
    <source>
        <dbReference type="Pfam" id="PF07731"/>
    </source>
</evidence>
<sequence length="525" mass="58765">MSKISRRTAMRLGLGAGGTAIASAAFSNLGYAQVFSDDSSYRSRSLPPFYARDFRYQSPLLPVRSDSNTDYYEIRMQKGSAEILPNIQTEIWGYSGMVPGPLIYQQLGRQSVVRFINNLGTDSQNRKIHTSVHLHGSASLPQYDGWADDITNPGQYKDYIFPNNRAATLWYHDHGVHRTAVNAYMGLAGNYIVADPNENPNIPKGEFDVPIVLSDKLLARNGRIVYADSGEKDVFGDIVLVNGVPWPRMAVKRTKYRFRFLNTGISRSYTLRLSNGQPLTVIASDAGLLPSPVQTPTLMIGVGERYELVIDFASYPAGTQIELLSNAVENDSPFASTRKIMRFDVSGGAVSHNPPLPILLRNDGFDFNRKRQELLSRVVRRREFVFGKDNLQDQWTVNGRTWANGGLEANPRVGDVEIWKFVNGGGGWHHPIHVHLVDMLILSRNKRRKVQPYEMGWKDVFYLDEGADIEVVAQFGPHNGKYMMHCHNLVHEDHDMMRAFEVGQGGPDPVTTAPAKPYNSSVPPL</sequence>
<organism evidence="7 8">
    <name type="scientific">Phormidium tenue FACHB-1050</name>
    <dbReference type="NCBI Taxonomy" id="2692857"/>
    <lineage>
        <taxon>Bacteria</taxon>
        <taxon>Bacillati</taxon>
        <taxon>Cyanobacteriota</taxon>
        <taxon>Cyanophyceae</taxon>
        <taxon>Oscillatoriophycideae</taxon>
        <taxon>Oscillatoriales</taxon>
        <taxon>Oscillatoriaceae</taxon>
        <taxon>Phormidium</taxon>
    </lineage>
</organism>
<reference evidence="7 8" key="1">
    <citation type="journal article" date="2020" name="ISME J.">
        <title>Comparative genomics reveals insights into cyanobacterial evolution and habitat adaptation.</title>
        <authorList>
            <person name="Chen M.Y."/>
            <person name="Teng W.K."/>
            <person name="Zhao L."/>
            <person name="Hu C.X."/>
            <person name="Zhou Y.K."/>
            <person name="Han B.P."/>
            <person name="Song L.R."/>
            <person name="Shu W.S."/>
        </authorList>
    </citation>
    <scope>NUCLEOTIDE SEQUENCE [LARGE SCALE GENOMIC DNA]</scope>
    <source>
        <strain evidence="7 8">FACHB-1050</strain>
    </source>
</reference>
<feature type="domain" description="Plastocyanin-like" evidence="6">
    <location>
        <begin position="77"/>
        <end position="197"/>
    </location>
</feature>
<dbReference type="PANTHER" id="PTHR48267">
    <property type="entry name" value="CUPREDOXIN SUPERFAMILY PROTEIN"/>
    <property type="match status" value="1"/>
</dbReference>
<name>A0ABR8CGT3_9CYAN</name>
<feature type="region of interest" description="Disordered" evidence="2">
    <location>
        <begin position="502"/>
        <end position="525"/>
    </location>
</feature>
<dbReference type="InterPro" id="IPR001117">
    <property type="entry name" value="Cu-oxidase_2nd"/>
</dbReference>
<evidence type="ECO:0000313" key="8">
    <source>
        <dbReference type="Proteomes" id="UP000618445"/>
    </source>
</evidence>
<dbReference type="Proteomes" id="UP000618445">
    <property type="component" value="Unassembled WGS sequence"/>
</dbReference>
<accession>A0ABR8CGT3</accession>
<evidence type="ECO:0000313" key="7">
    <source>
        <dbReference type="EMBL" id="MBD2318902.1"/>
    </source>
</evidence>
<dbReference type="InterPro" id="IPR006311">
    <property type="entry name" value="TAT_signal"/>
</dbReference>
<evidence type="ECO:0000256" key="2">
    <source>
        <dbReference type="SAM" id="MobiDB-lite"/>
    </source>
</evidence>
<feature type="domain" description="Plastocyanin-like" evidence="5">
    <location>
        <begin position="390"/>
        <end position="504"/>
    </location>
</feature>
<evidence type="ECO:0000259" key="6">
    <source>
        <dbReference type="Pfam" id="PF07732"/>
    </source>
</evidence>
<dbReference type="Pfam" id="PF07732">
    <property type="entry name" value="Cu-oxidase_3"/>
    <property type="match status" value="1"/>
</dbReference>
<dbReference type="PROSITE" id="PS51318">
    <property type="entry name" value="TAT"/>
    <property type="match status" value="1"/>
</dbReference>
<feature type="domain" description="Plastocyanin-like" evidence="4">
    <location>
        <begin position="250"/>
        <end position="313"/>
    </location>
</feature>
<evidence type="ECO:0000259" key="4">
    <source>
        <dbReference type="Pfam" id="PF00394"/>
    </source>
</evidence>
<dbReference type="EMBL" id="JACJQY010000037">
    <property type="protein sequence ID" value="MBD2318902.1"/>
    <property type="molecule type" value="Genomic_DNA"/>
</dbReference>
<proteinExistence type="inferred from homology"/>
<protein>
    <submittedName>
        <fullName evidence="7">Multicopper oxidase family protein</fullName>
    </submittedName>
</protein>
<dbReference type="RefSeq" id="WP_190580314.1">
    <property type="nucleotide sequence ID" value="NZ_CAWPQU010000031.1"/>
</dbReference>
<comment type="caution">
    <text evidence="7">The sequence shown here is derived from an EMBL/GenBank/DDBJ whole genome shotgun (WGS) entry which is preliminary data.</text>
</comment>
<evidence type="ECO:0000256" key="1">
    <source>
        <dbReference type="ARBA" id="ARBA00010609"/>
    </source>
</evidence>